<dbReference type="InterPro" id="IPR013087">
    <property type="entry name" value="Znf_C2H2_type"/>
</dbReference>
<protein>
    <recommendedName>
        <fullName evidence="3">C2H2-type domain-containing protein</fullName>
    </recommendedName>
</protein>
<dbReference type="EMBL" id="JAIPUX010000439">
    <property type="protein sequence ID" value="KAH0630606.1"/>
    <property type="molecule type" value="Genomic_DNA"/>
</dbReference>
<dbReference type="PROSITE" id="PS50157">
    <property type="entry name" value="ZINC_FINGER_C2H2_2"/>
    <property type="match status" value="1"/>
</dbReference>
<keyword evidence="5" id="KW-1185">Reference proteome</keyword>
<evidence type="ECO:0000313" key="4">
    <source>
        <dbReference type="EMBL" id="KAH0630606.1"/>
    </source>
</evidence>
<keyword evidence="1" id="KW-0862">Zinc</keyword>
<reference evidence="4 5" key="1">
    <citation type="journal article" date="2022" name="Gigascience">
        <title>A chromosome-level genome assembly and annotation of the desert horned lizard, Phrynosoma platyrhinos, provides insight into chromosomal rearrangements among reptiles.</title>
        <authorList>
            <person name="Koochekian N."/>
            <person name="Ascanio A."/>
            <person name="Farleigh K."/>
            <person name="Card D.C."/>
            <person name="Schield D.R."/>
            <person name="Castoe T.A."/>
            <person name="Jezkova T."/>
        </authorList>
    </citation>
    <scope>NUCLEOTIDE SEQUENCE [LARGE SCALE GENOMIC DNA]</scope>
    <source>
        <strain evidence="4">NK-2021</strain>
    </source>
</reference>
<gene>
    <name evidence="4" type="ORF">JD844_013827</name>
</gene>
<dbReference type="Proteomes" id="UP000826234">
    <property type="component" value="Unassembled WGS sequence"/>
</dbReference>
<evidence type="ECO:0000259" key="3">
    <source>
        <dbReference type="PROSITE" id="PS50157"/>
    </source>
</evidence>
<feature type="region of interest" description="Disordered" evidence="2">
    <location>
        <begin position="1"/>
        <end position="64"/>
    </location>
</feature>
<keyword evidence="1" id="KW-0863">Zinc-finger</keyword>
<feature type="non-terminal residue" evidence="4">
    <location>
        <position position="214"/>
    </location>
</feature>
<feature type="domain" description="C2H2-type" evidence="3">
    <location>
        <begin position="154"/>
        <end position="198"/>
    </location>
</feature>
<feature type="compositionally biased region" description="Polar residues" evidence="2">
    <location>
        <begin position="49"/>
        <end position="59"/>
    </location>
</feature>
<feature type="compositionally biased region" description="Polar residues" evidence="2">
    <location>
        <begin position="1"/>
        <end position="21"/>
    </location>
</feature>
<evidence type="ECO:0000313" key="5">
    <source>
        <dbReference type="Proteomes" id="UP000826234"/>
    </source>
</evidence>
<evidence type="ECO:0000256" key="2">
    <source>
        <dbReference type="SAM" id="MobiDB-lite"/>
    </source>
</evidence>
<name>A0ABQ7TMM1_PHRPL</name>
<accession>A0ABQ7TMM1</accession>
<comment type="caution">
    <text evidence="4">The sequence shown here is derived from an EMBL/GenBank/DDBJ whole genome shotgun (WGS) entry which is preliminary data.</text>
</comment>
<proteinExistence type="predicted"/>
<evidence type="ECO:0000256" key="1">
    <source>
        <dbReference type="PROSITE-ProRule" id="PRU00042"/>
    </source>
</evidence>
<keyword evidence="1" id="KW-0479">Metal-binding</keyword>
<organism evidence="4 5">
    <name type="scientific">Phrynosoma platyrhinos</name>
    <name type="common">Desert horned lizard</name>
    <dbReference type="NCBI Taxonomy" id="52577"/>
    <lineage>
        <taxon>Eukaryota</taxon>
        <taxon>Metazoa</taxon>
        <taxon>Chordata</taxon>
        <taxon>Craniata</taxon>
        <taxon>Vertebrata</taxon>
        <taxon>Euteleostomi</taxon>
        <taxon>Lepidosauria</taxon>
        <taxon>Squamata</taxon>
        <taxon>Bifurcata</taxon>
        <taxon>Unidentata</taxon>
        <taxon>Episquamata</taxon>
        <taxon>Toxicofera</taxon>
        <taxon>Iguania</taxon>
        <taxon>Phrynosomatidae</taxon>
        <taxon>Phrynosomatinae</taxon>
        <taxon>Phrynosoma</taxon>
    </lineage>
</organism>
<sequence>MWGTSNPCCSCHSPTSVPETNTDQEEQREELWVPDSEDLGVAEILDTGSGDSSIPGTNPDQEKQKEELWMSDSEDLCVSEILDTESGDSIIPETNPGQVEQREELWLPDSQALDVAEILNNGSADDWRKMDIGDKYVNKFDLVRHQQTDTEGYNRCTRCGKRFSQKMDLILHGKKCGEYFDHKLHFEKSQSLHLEEKPYKADLSGQQKVHTGEK</sequence>